<organism evidence="2 3">
    <name type="scientific">Candidatus Schekmanbacteria bacterium RBG_16_38_10</name>
    <dbReference type="NCBI Taxonomy" id="1817879"/>
    <lineage>
        <taxon>Bacteria</taxon>
        <taxon>Candidatus Schekmaniibacteriota</taxon>
    </lineage>
</organism>
<gene>
    <name evidence="2" type="ORF">A2W05_07935</name>
</gene>
<dbReference type="Gene3D" id="3.90.550.10">
    <property type="entry name" value="Spore Coat Polysaccharide Biosynthesis Protein SpsA, Chain A"/>
    <property type="match status" value="1"/>
</dbReference>
<dbReference type="InterPro" id="IPR029044">
    <property type="entry name" value="Nucleotide-diphossugar_trans"/>
</dbReference>
<feature type="domain" description="Nucleotidyl transferase" evidence="1">
    <location>
        <begin position="26"/>
        <end position="244"/>
    </location>
</feature>
<dbReference type="EMBL" id="MGDE01000188">
    <property type="protein sequence ID" value="OGL44351.1"/>
    <property type="molecule type" value="Genomic_DNA"/>
</dbReference>
<evidence type="ECO:0000259" key="1">
    <source>
        <dbReference type="Pfam" id="PF00483"/>
    </source>
</evidence>
<name>A0A1F7RSD7_9BACT</name>
<dbReference type="Pfam" id="PF00483">
    <property type="entry name" value="NTP_transferase"/>
    <property type="match status" value="1"/>
</dbReference>
<dbReference type="AlphaFoldDB" id="A0A1F7RSD7"/>
<dbReference type="InterPro" id="IPR005835">
    <property type="entry name" value="NTP_transferase_dom"/>
</dbReference>
<sequence length="250" mass="28895">MLWVDLLSDEKLVAAKSTVSMDNPVVIMAGGKGTRLDPFTKILPKSLIPFGDKPIIENIMDRFYQNGFSRFILIVNYQKEMIKAYFGENTLPYNIAFMEEEEFYGTAGGMYLLRNVINQPFIVTNCDTILDGSYLDFYRWHQDRNNIMTIIGSHKEFTVPYGVLCMNNGMLDKIDEKPKLDLFINTGTYIFDPSVFDIIKDRQHLDMDKLIRELKALNVGQVGVYPHWGGWFDIGQWDEYRKSLKELGNV</sequence>
<evidence type="ECO:0000313" key="2">
    <source>
        <dbReference type="EMBL" id="OGL44351.1"/>
    </source>
</evidence>
<protein>
    <recommendedName>
        <fullName evidence="1">Nucleotidyl transferase domain-containing protein</fullName>
    </recommendedName>
</protein>
<dbReference type="InterPro" id="IPR050486">
    <property type="entry name" value="Mannose-1P_guanyltransferase"/>
</dbReference>
<reference evidence="2 3" key="1">
    <citation type="journal article" date="2016" name="Nat. Commun.">
        <title>Thousands of microbial genomes shed light on interconnected biogeochemical processes in an aquifer system.</title>
        <authorList>
            <person name="Anantharaman K."/>
            <person name="Brown C.T."/>
            <person name="Hug L.A."/>
            <person name="Sharon I."/>
            <person name="Castelle C.J."/>
            <person name="Probst A.J."/>
            <person name="Thomas B.C."/>
            <person name="Singh A."/>
            <person name="Wilkins M.J."/>
            <person name="Karaoz U."/>
            <person name="Brodie E.L."/>
            <person name="Williams K.H."/>
            <person name="Hubbard S.S."/>
            <person name="Banfield J.F."/>
        </authorList>
    </citation>
    <scope>NUCLEOTIDE SEQUENCE [LARGE SCALE GENOMIC DNA]</scope>
</reference>
<proteinExistence type="predicted"/>
<dbReference type="PANTHER" id="PTHR22572">
    <property type="entry name" value="SUGAR-1-PHOSPHATE GUANYL TRANSFERASE"/>
    <property type="match status" value="1"/>
</dbReference>
<evidence type="ECO:0000313" key="3">
    <source>
        <dbReference type="Proteomes" id="UP000178797"/>
    </source>
</evidence>
<comment type="caution">
    <text evidence="2">The sequence shown here is derived from an EMBL/GenBank/DDBJ whole genome shotgun (WGS) entry which is preliminary data.</text>
</comment>
<accession>A0A1F7RSD7</accession>
<dbReference type="SUPFAM" id="SSF53448">
    <property type="entry name" value="Nucleotide-diphospho-sugar transferases"/>
    <property type="match status" value="1"/>
</dbReference>
<dbReference type="Proteomes" id="UP000178797">
    <property type="component" value="Unassembled WGS sequence"/>
</dbReference>